<protein>
    <submittedName>
        <fullName evidence="1">Uncharacterized protein</fullName>
    </submittedName>
</protein>
<sequence>MGGQVSCQHVLFAEVEVEVVEPAINSKKPIYQYRETDAWSAEERLGAPVSKMKRERGWEQWEGVEISRPDKQAKDDQRVSRFEAQMCFIANSIHFLSLLKFCMARL</sequence>
<dbReference type="Proteomes" id="UP001153269">
    <property type="component" value="Unassembled WGS sequence"/>
</dbReference>
<evidence type="ECO:0000313" key="1">
    <source>
        <dbReference type="EMBL" id="CAB1454778.1"/>
    </source>
</evidence>
<proteinExistence type="predicted"/>
<dbReference type="AlphaFoldDB" id="A0A9N7VT51"/>
<comment type="caution">
    <text evidence="1">The sequence shown here is derived from an EMBL/GenBank/DDBJ whole genome shotgun (WGS) entry which is preliminary data.</text>
</comment>
<evidence type="ECO:0000313" key="2">
    <source>
        <dbReference type="Proteomes" id="UP001153269"/>
    </source>
</evidence>
<reference evidence="1" key="1">
    <citation type="submission" date="2020-03" db="EMBL/GenBank/DDBJ databases">
        <authorList>
            <person name="Weist P."/>
        </authorList>
    </citation>
    <scope>NUCLEOTIDE SEQUENCE</scope>
</reference>
<accession>A0A9N7VT51</accession>
<gene>
    <name evidence="1" type="ORF">PLEPLA_LOCUS42545</name>
</gene>
<organism evidence="1 2">
    <name type="scientific">Pleuronectes platessa</name>
    <name type="common">European plaice</name>
    <dbReference type="NCBI Taxonomy" id="8262"/>
    <lineage>
        <taxon>Eukaryota</taxon>
        <taxon>Metazoa</taxon>
        <taxon>Chordata</taxon>
        <taxon>Craniata</taxon>
        <taxon>Vertebrata</taxon>
        <taxon>Euteleostomi</taxon>
        <taxon>Actinopterygii</taxon>
        <taxon>Neopterygii</taxon>
        <taxon>Teleostei</taxon>
        <taxon>Neoteleostei</taxon>
        <taxon>Acanthomorphata</taxon>
        <taxon>Carangaria</taxon>
        <taxon>Pleuronectiformes</taxon>
        <taxon>Pleuronectoidei</taxon>
        <taxon>Pleuronectidae</taxon>
        <taxon>Pleuronectes</taxon>
    </lineage>
</organism>
<dbReference type="EMBL" id="CADEAL010004225">
    <property type="protein sequence ID" value="CAB1454778.1"/>
    <property type="molecule type" value="Genomic_DNA"/>
</dbReference>
<name>A0A9N7VT51_PLEPL</name>
<keyword evidence="2" id="KW-1185">Reference proteome</keyword>